<dbReference type="AlphaFoldDB" id="C4JZE6"/>
<dbReference type="eggNOG" id="ENOG502SHAC">
    <property type="taxonomic scope" value="Eukaryota"/>
</dbReference>
<dbReference type="InterPro" id="IPR011009">
    <property type="entry name" value="Kinase-like_dom_sf"/>
</dbReference>
<accession>C4JZE6</accession>
<evidence type="ECO:0000313" key="2">
    <source>
        <dbReference type="Proteomes" id="UP000002058"/>
    </source>
</evidence>
<dbReference type="GO" id="GO:0005739">
    <property type="term" value="C:mitochondrion"/>
    <property type="evidence" value="ECO:0007669"/>
    <property type="project" value="TreeGrafter"/>
</dbReference>
<dbReference type="PANTHER" id="PTHR36091:SF2">
    <property type="entry name" value="AMINOGLYCOSIDE PHOSPHOTRANSFERASE DOMAIN-CONTAINING PROTEIN"/>
    <property type="match status" value="1"/>
</dbReference>
<sequence length="290" mass="34001">MSGQTLQIDRRPYWSSEEVLLAGAEREVLWARQYARTRFPFEPLYREIYNFEKVSPEKHIANLTDYLKIAKYLAPPQGSYLNRPTLRHPDLQPNNILISETLTISGLIDWQHCSILPLFLQAKPPKYFQNYGDQESEDLIVPQLPKDIDQLDPDEKEAANELYRRRRTHFHYISISEQLNKDHIDACTHPEVVLKQKLFQHSTDPWEGDNITLKADLIRASQRWTKLLEESDYSKSPPPCPLHYGQEEIDRCFEIEEEQKLCDRDMERSRLAIGVAEDGWVVPELGQRND</sequence>
<evidence type="ECO:0008006" key="3">
    <source>
        <dbReference type="Google" id="ProtNLM"/>
    </source>
</evidence>
<dbReference type="InterPro" id="IPR051035">
    <property type="entry name" value="Mito_inheritance_9"/>
</dbReference>
<dbReference type="KEGG" id="ure:UREG_07547"/>
<proteinExistence type="predicted"/>
<organism evidence="1 2">
    <name type="scientific">Uncinocarpus reesii (strain UAMH 1704)</name>
    <dbReference type="NCBI Taxonomy" id="336963"/>
    <lineage>
        <taxon>Eukaryota</taxon>
        <taxon>Fungi</taxon>
        <taxon>Dikarya</taxon>
        <taxon>Ascomycota</taxon>
        <taxon>Pezizomycotina</taxon>
        <taxon>Eurotiomycetes</taxon>
        <taxon>Eurotiomycetidae</taxon>
        <taxon>Onygenales</taxon>
        <taxon>Onygenaceae</taxon>
        <taxon>Uncinocarpus</taxon>
    </lineage>
</organism>
<dbReference type="STRING" id="336963.C4JZE6"/>
<dbReference type="PANTHER" id="PTHR36091">
    <property type="entry name" value="ALTERED INHERITANCE OF MITOCHONDRIA PROTEIN 9, MITOCHONDRIAL"/>
    <property type="match status" value="1"/>
</dbReference>
<dbReference type="HOGENOM" id="CLU_019189_9_0_1"/>
<dbReference type="Proteomes" id="UP000002058">
    <property type="component" value="Unassembled WGS sequence"/>
</dbReference>
<dbReference type="OMA" id="HEREVSW"/>
<dbReference type="OrthoDB" id="10003767at2759"/>
<dbReference type="SUPFAM" id="SSF56112">
    <property type="entry name" value="Protein kinase-like (PK-like)"/>
    <property type="match status" value="1"/>
</dbReference>
<dbReference type="RefSeq" id="XP_002582774.1">
    <property type="nucleotide sequence ID" value="XM_002582728.1"/>
</dbReference>
<protein>
    <recommendedName>
        <fullName evidence="3">Aminoglycoside phosphotransferase domain-containing protein</fullName>
    </recommendedName>
</protein>
<keyword evidence="2" id="KW-1185">Reference proteome</keyword>
<dbReference type="Gene3D" id="3.90.1200.10">
    <property type="match status" value="1"/>
</dbReference>
<name>C4JZE6_UNCRE</name>
<reference evidence="2" key="1">
    <citation type="journal article" date="2009" name="Genome Res.">
        <title>Comparative genomic analyses of the human fungal pathogens Coccidioides and their relatives.</title>
        <authorList>
            <person name="Sharpton T.J."/>
            <person name="Stajich J.E."/>
            <person name="Rounsley S.D."/>
            <person name="Gardner M.J."/>
            <person name="Wortman J.R."/>
            <person name="Jordar V.S."/>
            <person name="Maiti R."/>
            <person name="Kodira C.D."/>
            <person name="Neafsey D.E."/>
            <person name="Zeng Q."/>
            <person name="Hung C.-Y."/>
            <person name="McMahan C."/>
            <person name="Muszewska A."/>
            <person name="Grynberg M."/>
            <person name="Mandel M.A."/>
            <person name="Kellner E.M."/>
            <person name="Barker B.M."/>
            <person name="Galgiani J.N."/>
            <person name="Orbach M.J."/>
            <person name="Kirkland T.N."/>
            <person name="Cole G.T."/>
            <person name="Henn M.R."/>
            <person name="Birren B.W."/>
            <person name="Taylor J.W."/>
        </authorList>
    </citation>
    <scope>NUCLEOTIDE SEQUENCE [LARGE SCALE GENOMIC DNA]</scope>
    <source>
        <strain evidence="2">UAMH 1704</strain>
    </source>
</reference>
<dbReference type="EMBL" id="CH476619">
    <property type="protein sequence ID" value="EEP82682.1"/>
    <property type="molecule type" value="Genomic_DNA"/>
</dbReference>
<dbReference type="InParanoid" id="C4JZE6"/>
<dbReference type="VEuPathDB" id="FungiDB:UREG_07547"/>
<dbReference type="GeneID" id="8443917"/>
<gene>
    <name evidence="1" type="ORF">UREG_07547</name>
</gene>
<evidence type="ECO:0000313" key="1">
    <source>
        <dbReference type="EMBL" id="EEP82682.1"/>
    </source>
</evidence>